<dbReference type="EMBL" id="BGZK01000299">
    <property type="protein sequence ID" value="GBP35159.1"/>
    <property type="molecule type" value="Genomic_DNA"/>
</dbReference>
<sequence>MRLIYLDNGNEPPSARAPAPARAAPGGVGALWDILFDDSSLRDEPYLINVYNYIVGQGTVLVLQAYFDTSINNLT</sequence>
<dbReference type="AlphaFoldDB" id="A0A4C1V8Z1"/>
<evidence type="ECO:0000313" key="2">
    <source>
        <dbReference type="EMBL" id="GBP35159.1"/>
    </source>
</evidence>
<feature type="compositionally biased region" description="Low complexity" evidence="1">
    <location>
        <begin position="12"/>
        <end position="21"/>
    </location>
</feature>
<evidence type="ECO:0000256" key="1">
    <source>
        <dbReference type="SAM" id="MobiDB-lite"/>
    </source>
</evidence>
<reference evidence="2 3" key="1">
    <citation type="journal article" date="2019" name="Commun. Biol.">
        <title>The bagworm genome reveals a unique fibroin gene that provides high tensile strength.</title>
        <authorList>
            <person name="Kono N."/>
            <person name="Nakamura H."/>
            <person name="Ohtoshi R."/>
            <person name="Tomita M."/>
            <person name="Numata K."/>
            <person name="Arakawa K."/>
        </authorList>
    </citation>
    <scope>NUCLEOTIDE SEQUENCE [LARGE SCALE GENOMIC DNA]</scope>
</reference>
<accession>A0A4C1V8Z1</accession>
<name>A0A4C1V8Z1_EUMVA</name>
<proteinExistence type="predicted"/>
<dbReference type="Proteomes" id="UP000299102">
    <property type="component" value="Unassembled WGS sequence"/>
</dbReference>
<evidence type="ECO:0000313" key="3">
    <source>
        <dbReference type="Proteomes" id="UP000299102"/>
    </source>
</evidence>
<comment type="caution">
    <text evidence="2">The sequence shown here is derived from an EMBL/GenBank/DDBJ whole genome shotgun (WGS) entry which is preliminary data.</text>
</comment>
<feature type="region of interest" description="Disordered" evidence="1">
    <location>
        <begin position="1"/>
        <end position="21"/>
    </location>
</feature>
<gene>
    <name evidence="2" type="ORF">EVAR_28359_1</name>
</gene>
<organism evidence="2 3">
    <name type="scientific">Eumeta variegata</name>
    <name type="common">Bagworm moth</name>
    <name type="synonym">Eumeta japonica</name>
    <dbReference type="NCBI Taxonomy" id="151549"/>
    <lineage>
        <taxon>Eukaryota</taxon>
        <taxon>Metazoa</taxon>
        <taxon>Ecdysozoa</taxon>
        <taxon>Arthropoda</taxon>
        <taxon>Hexapoda</taxon>
        <taxon>Insecta</taxon>
        <taxon>Pterygota</taxon>
        <taxon>Neoptera</taxon>
        <taxon>Endopterygota</taxon>
        <taxon>Lepidoptera</taxon>
        <taxon>Glossata</taxon>
        <taxon>Ditrysia</taxon>
        <taxon>Tineoidea</taxon>
        <taxon>Psychidae</taxon>
        <taxon>Oiketicinae</taxon>
        <taxon>Eumeta</taxon>
    </lineage>
</organism>
<keyword evidence="3" id="KW-1185">Reference proteome</keyword>
<protein>
    <submittedName>
        <fullName evidence="2">Uncharacterized protein</fullName>
    </submittedName>
</protein>